<gene>
    <name evidence="1" type="ORF">ACCO45_007612</name>
</gene>
<comment type="caution">
    <text evidence="1">The sequence shown here is derived from an EMBL/GenBank/DDBJ whole genome shotgun (WGS) entry which is preliminary data.</text>
</comment>
<keyword evidence="2" id="KW-1185">Reference proteome</keyword>
<proteinExistence type="predicted"/>
<reference evidence="1" key="1">
    <citation type="submission" date="2024-12" db="EMBL/GenBank/DDBJ databases">
        <title>Comparative genomics and development of molecular markers within Purpureocillium lilacinum and among Purpureocillium species.</title>
        <authorList>
            <person name="Yeh Z.-Y."/>
            <person name="Ni N.-T."/>
            <person name="Lo P.-H."/>
            <person name="Mushyakhwo K."/>
            <person name="Lin C.-F."/>
            <person name="Nai Y.-S."/>
        </authorList>
    </citation>
    <scope>NUCLEOTIDE SEQUENCE</scope>
    <source>
        <strain evidence="1">NCHU-NPUST-175</strain>
    </source>
</reference>
<sequence length="128" mass="13756">MEQTKRARPAQHILDSHLVSRYPPSPDSGAATPQGARADIYVKASKPVSSRNSESKATGFVTSQPQNDVLSPAAAEHPPSPNSCHSSPQASRADIYVKSLKPDLSGNPESATDGDRVARPHERRESKF</sequence>
<evidence type="ECO:0000313" key="2">
    <source>
        <dbReference type="Proteomes" id="UP001638806"/>
    </source>
</evidence>
<accession>A0ACC4DL40</accession>
<protein>
    <submittedName>
        <fullName evidence="1">Uncharacterized protein</fullName>
    </submittedName>
</protein>
<evidence type="ECO:0000313" key="1">
    <source>
        <dbReference type="EMBL" id="KAL3957034.1"/>
    </source>
</evidence>
<organism evidence="1 2">
    <name type="scientific">Purpureocillium lilacinum</name>
    <name type="common">Paecilomyces lilacinus</name>
    <dbReference type="NCBI Taxonomy" id="33203"/>
    <lineage>
        <taxon>Eukaryota</taxon>
        <taxon>Fungi</taxon>
        <taxon>Dikarya</taxon>
        <taxon>Ascomycota</taxon>
        <taxon>Pezizomycotina</taxon>
        <taxon>Sordariomycetes</taxon>
        <taxon>Hypocreomycetidae</taxon>
        <taxon>Hypocreales</taxon>
        <taxon>Ophiocordycipitaceae</taxon>
        <taxon>Purpureocillium</taxon>
    </lineage>
</organism>
<dbReference type="EMBL" id="JBGNUJ010000007">
    <property type="protein sequence ID" value="KAL3957034.1"/>
    <property type="molecule type" value="Genomic_DNA"/>
</dbReference>
<name>A0ACC4DL40_PURLI</name>
<dbReference type="Proteomes" id="UP001638806">
    <property type="component" value="Unassembled WGS sequence"/>
</dbReference>